<evidence type="ECO:0000313" key="1">
    <source>
        <dbReference type="EMBL" id="PRQ37755.1"/>
    </source>
</evidence>
<dbReference type="PANTHER" id="PTHR43329">
    <property type="entry name" value="EPOXIDE HYDROLASE"/>
    <property type="match status" value="1"/>
</dbReference>
<keyword evidence="2" id="KW-1185">Reference proteome</keyword>
<dbReference type="Gramene" id="PRQ37755">
    <property type="protein sequence ID" value="PRQ37755"/>
    <property type="gene ID" value="RchiOBHm_Chr4g0406161"/>
</dbReference>
<dbReference type="Proteomes" id="UP000238479">
    <property type="component" value="Chromosome 4"/>
</dbReference>
<organism evidence="1 2">
    <name type="scientific">Rosa chinensis</name>
    <name type="common">China rose</name>
    <dbReference type="NCBI Taxonomy" id="74649"/>
    <lineage>
        <taxon>Eukaryota</taxon>
        <taxon>Viridiplantae</taxon>
        <taxon>Streptophyta</taxon>
        <taxon>Embryophyta</taxon>
        <taxon>Tracheophyta</taxon>
        <taxon>Spermatophyta</taxon>
        <taxon>Magnoliopsida</taxon>
        <taxon>eudicotyledons</taxon>
        <taxon>Gunneridae</taxon>
        <taxon>Pentapetalae</taxon>
        <taxon>rosids</taxon>
        <taxon>fabids</taxon>
        <taxon>Rosales</taxon>
        <taxon>Rosaceae</taxon>
        <taxon>Rosoideae</taxon>
        <taxon>Rosoideae incertae sedis</taxon>
        <taxon>Rosa</taxon>
    </lineage>
</organism>
<dbReference type="EMBL" id="PDCK01000042">
    <property type="protein sequence ID" value="PRQ37755.1"/>
    <property type="molecule type" value="Genomic_DNA"/>
</dbReference>
<gene>
    <name evidence="1" type="ORF">RchiOBHm_Chr4g0406161</name>
</gene>
<dbReference type="GO" id="GO:0004301">
    <property type="term" value="F:epoxide hydrolase activity"/>
    <property type="evidence" value="ECO:0007669"/>
    <property type="project" value="UniProtKB-EC"/>
</dbReference>
<dbReference type="Gene3D" id="3.40.50.1820">
    <property type="entry name" value="alpha/beta hydrolase"/>
    <property type="match status" value="1"/>
</dbReference>
<evidence type="ECO:0000313" key="2">
    <source>
        <dbReference type="Proteomes" id="UP000238479"/>
    </source>
</evidence>
<protein>
    <submittedName>
        <fullName evidence="1">Putative soluble epoxide hydrolase</fullName>
        <ecNumber evidence="1">3.3.2.10</ecNumber>
    </submittedName>
</protein>
<dbReference type="AlphaFoldDB" id="A0A2P6QU91"/>
<accession>A0A2P6QU91</accession>
<sequence length="122" mass="13847">MDLFDPAIPLPPWFSEEDLSVYASLYEKSGFRFPLQIPYRSLAVDCGYTDPKVSAPTLLIMGEKDYILKISGFGDYIRTGAVKQFVPDLDIKYIAEGNHFMQEQLPEQINQLILTFLGKHGI</sequence>
<comment type="caution">
    <text evidence="1">The sequence shown here is derived from an EMBL/GenBank/DDBJ whole genome shotgun (WGS) entry which is preliminary data.</text>
</comment>
<dbReference type="SUPFAM" id="SSF53474">
    <property type="entry name" value="alpha/beta-Hydrolases"/>
    <property type="match status" value="1"/>
</dbReference>
<dbReference type="OMA" id="AGAAHCI"/>
<reference evidence="1 2" key="1">
    <citation type="journal article" date="2018" name="Nat. Genet.">
        <title>The Rosa genome provides new insights in the design of modern roses.</title>
        <authorList>
            <person name="Bendahmane M."/>
        </authorList>
    </citation>
    <scope>NUCLEOTIDE SEQUENCE [LARGE SCALE GENOMIC DNA]</scope>
    <source>
        <strain evidence="2">cv. Old Blush</strain>
    </source>
</reference>
<proteinExistence type="predicted"/>
<keyword evidence="1" id="KW-0378">Hydrolase</keyword>
<dbReference type="STRING" id="74649.A0A2P6QU91"/>
<dbReference type="InterPro" id="IPR029058">
    <property type="entry name" value="AB_hydrolase_fold"/>
</dbReference>
<name>A0A2P6QU91_ROSCH</name>
<dbReference type="EC" id="3.3.2.10" evidence="1"/>